<comment type="caution">
    <text evidence="3">The sequence shown here is derived from an EMBL/GenBank/DDBJ whole genome shotgun (WGS) entry which is preliminary data.</text>
</comment>
<sequence>MHAYSYILFLGLAACQSVLAAPFGYSDYDSLFARADRPELYRSGNAGGPKFDNIRSNDIKPVDGKYMPGTGGISTFSNLGPLKGQKHIWALPASADLGPHLKAVNDHDKHWSIQPSTEITEDEYKSALTALNSKVQKYVPPKRRQYSDLEAREYIDYLFARASRPDLYRGGNAGGPQFDKVRDSDVTLEDGKLKPGFGGVSTSASLSSLKNQKHIYKLPASASVPSSLKVFNDHGSHWLIEPASEMTIDQFKSELASLNSKVEKVALPKKSRRAFYDDFEAREYLAARDWDMY</sequence>
<accession>A0A8H7P8S2</accession>
<evidence type="ECO:0000313" key="4">
    <source>
        <dbReference type="Proteomes" id="UP000639403"/>
    </source>
</evidence>
<organism evidence="3 4">
    <name type="scientific">Rhodonia placenta</name>
    <dbReference type="NCBI Taxonomy" id="104341"/>
    <lineage>
        <taxon>Eukaryota</taxon>
        <taxon>Fungi</taxon>
        <taxon>Dikarya</taxon>
        <taxon>Basidiomycota</taxon>
        <taxon>Agaricomycotina</taxon>
        <taxon>Agaricomycetes</taxon>
        <taxon>Polyporales</taxon>
        <taxon>Adustoporiaceae</taxon>
        <taxon>Rhodonia</taxon>
    </lineage>
</organism>
<protein>
    <recommendedName>
        <fullName evidence="2">Tse2 ADP-ribosyltransferase toxin domain-containing protein</fullName>
    </recommendedName>
</protein>
<dbReference type="AlphaFoldDB" id="A0A8H7P8S2"/>
<dbReference type="Proteomes" id="UP000639403">
    <property type="component" value="Unassembled WGS sequence"/>
</dbReference>
<feature type="domain" description="Tse2 ADP-ribosyltransferase toxin" evidence="2">
    <location>
        <begin position="210"/>
        <end position="263"/>
    </location>
</feature>
<reference evidence="3" key="2">
    <citation type="journal article" name="Front. Microbiol.">
        <title>Degradative Capacity of Two Strains of Rhodonia placenta: From Phenotype to Genotype.</title>
        <authorList>
            <person name="Kolle M."/>
            <person name="Horta M.A.C."/>
            <person name="Nowrousian M."/>
            <person name="Ohm R.A."/>
            <person name="Benz J.P."/>
            <person name="Pilgard A."/>
        </authorList>
    </citation>
    <scope>NUCLEOTIDE SEQUENCE</scope>
    <source>
        <strain evidence="3">FPRL280</strain>
    </source>
</reference>
<dbReference type="Pfam" id="PF18648">
    <property type="entry name" value="ADPRTs_Tse2"/>
    <property type="match status" value="2"/>
</dbReference>
<proteinExistence type="predicted"/>
<dbReference type="EMBL" id="JADOXO010000016">
    <property type="protein sequence ID" value="KAF9819671.1"/>
    <property type="molecule type" value="Genomic_DNA"/>
</dbReference>
<feature type="chain" id="PRO_5034687467" description="Tse2 ADP-ribosyltransferase toxin domain-containing protein" evidence="1">
    <location>
        <begin position="21"/>
        <end position="293"/>
    </location>
</feature>
<gene>
    <name evidence="3" type="ORF">IEO21_01936</name>
</gene>
<feature type="signal peptide" evidence="1">
    <location>
        <begin position="1"/>
        <end position="20"/>
    </location>
</feature>
<reference evidence="3" key="1">
    <citation type="submission" date="2020-11" db="EMBL/GenBank/DDBJ databases">
        <authorList>
            <person name="Koelle M."/>
            <person name="Horta M.A.C."/>
            <person name="Nowrousian M."/>
            <person name="Ohm R.A."/>
            <person name="Benz P."/>
            <person name="Pilgard A."/>
        </authorList>
    </citation>
    <scope>NUCLEOTIDE SEQUENCE</scope>
    <source>
        <strain evidence="3">FPRL280</strain>
    </source>
</reference>
<evidence type="ECO:0000259" key="2">
    <source>
        <dbReference type="Pfam" id="PF18648"/>
    </source>
</evidence>
<feature type="domain" description="Tse2 ADP-ribosyltransferase toxin" evidence="2">
    <location>
        <begin position="78"/>
        <end position="135"/>
    </location>
</feature>
<name>A0A8H7P8S2_9APHY</name>
<evidence type="ECO:0000313" key="3">
    <source>
        <dbReference type="EMBL" id="KAF9819671.1"/>
    </source>
</evidence>
<keyword evidence="1" id="KW-0732">Signal</keyword>
<evidence type="ECO:0000256" key="1">
    <source>
        <dbReference type="SAM" id="SignalP"/>
    </source>
</evidence>
<dbReference type="InterPro" id="IPR041018">
    <property type="entry name" value="ADPRTs_Tse2"/>
</dbReference>